<evidence type="ECO:0000313" key="9">
    <source>
        <dbReference type="Proteomes" id="UP000559598"/>
    </source>
</evidence>
<feature type="transmembrane region" description="Helical" evidence="6">
    <location>
        <begin position="94"/>
        <end position="110"/>
    </location>
</feature>
<feature type="domain" description="Type II secretion system protein GspF" evidence="7">
    <location>
        <begin position="153"/>
        <end position="277"/>
    </location>
</feature>
<dbReference type="PANTHER" id="PTHR35007:SF1">
    <property type="entry name" value="PILUS ASSEMBLY PROTEIN"/>
    <property type="match status" value="1"/>
</dbReference>
<dbReference type="GO" id="GO:0005886">
    <property type="term" value="C:plasma membrane"/>
    <property type="evidence" value="ECO:0007669"/>
    <property type="project" value="UniProtKB-SubCell"/>
</dbReference>
<protein>
    <submittedName>
        <fullName evidence="8">Tight adherence protein B</fullName>
    </submittedName>
</protein>
<dbReference type="EMBL" id="JACIDE010000006">
    <property type="protein sequence ID" value="MBB4073380.1"/>
    <property type="molecule type" value="Genomic_DNA"/>
</dbReference>
<accession>A0A840DKK1</accession>
<dbReference type="InterPro" id="IPR042094">
    <property type="entry name" value="T2SS_GspF_sf"/>
</dbReference>
<keyword evidence="2" id="KW-1003">Cell membrane</keyword>
<name>A0A840DKK1_9BACL</name>
<evidence type="ECO:0000256" key="4">
    <source>
        <dbReference type="ARBA" id="ARBA00022989"/>
    </source>
</evidence>
<gene>
    <name evidence="8" type="ORF">GGR02_001142</name>
</gene>
<keyword evidence="9" id="KW-1185">Reference proteome</keyword>
<dbReference type="InterPro" id="IPR018076">
    <property type="entry name" value="T2SS_GspF_dom"/>
</dbReference>
<evidence type="ECO:0000256" key="5">
    <source>
        <dbReference type="ARBA" id="ARBA00023136"/>
    </source>
</evidence>
<organism evidence="8 9">
    <name type="scientific">Anoxybacteroides voinovskiense</name>
    <dbReference type="NCBI Taxonomy" id="230470"/>
    <lineage>
        <taxon>Bacteria</taxon>
        <taxon>Bacillati</taxon>
        <taxon>Bacillota</taxon>
        <taxon>Bacilli</taxon>
        <taxon>Bacillales</taxon>
        <taxon>Anoxybacillaceae</taxon>
        <taxon>Anoxybacteroides</taxon>
    </lineage>
</organism>
<evidence type="ECO:0000256" key="2">
    <source>
        <dbReference type="ARBA" id="ARBA00022475"/>
    </source>
</evidence>
<dbReference type="Proteomes" id="UP000559598">
    <property type="component" value="Unassembled WGS sequence"/>
</dbReference>
<keyword evidence="4 6" id="KW-1133">Transmembrane helix</keyword>
<comment type="subcellular location">
    <subcellularLocation>
        <location evidence="1">Cell membrane</location>
        <topology evidence="1">Multi-pass membrane protein</topology>
    </subcellularLocation>
</comment>
<dbReference type="Gene3D" id="1.20.81.30">
    <property type="entry name" value="Type II secretion system (T2SS), domain F"/>
    <property type="match status" value="1"/>
</dbReference>
<feature type="transmembrane region" description="Helical" evidence="6">
    <location>
        <begin position="6"/>
        <end position="26"/>
    </location>
</feature>
<dbReference type="Pfam" id="PF00482">
    <property type="entry name" value="T2SSF"/>
    <property type="match status" value="1"/>
</dbReference>
<keyword evidence="3 6" id="KW-0812">Transmembrane</keyword>
<evidence type="ECO:0000256" key="3">
    <source>
        <dbReference type="ARBA" id="ARBA00022692"/>
    </source>
</evidence>
<proteinExistence type="predicted"/>
<reference evidence="8 9" key="1">
    <citation type="submission" date="2020-08" db="EMBL/GenBank/DDBJ databases">
        <title>Genomic Encyclopedia of Type Strains, Phase IV (KMG-IV): sequencing the most valuable type-strain genomes for metagenomic binning, comparative biology and taxonomic classification.</title>
        <authorList>
            <person name="Goeker M."/>
        </authorList>
    </citation>
    <scope>NUCLEOTIDE SEQUENCE [LARGE SCALE GENOMIC DNA]</scope>
    <source>
        <strain evidence="8 9">DSM 17075</strain>
    </source>
</reference>
<evidence type="ECO:0000256" key="1">
    <source>
        <dbReference type="ARBA" id="ARBA00004651"/>
    </source>
</evidence>
<evidence type="ECO:0000256" key="6">
    <source>
        <dbReference type="SAM" id="Phobius"/>
    </source>
</evidence>
<sequence>MEWIIATSFFLSSFLFFTFVLSRLFLSDKRLERRLKQYLAVSDRPRLDRETFQLLWQLQWTKQNIRKKLLTKEKNEKLETMLQRAGLPLKPEEYVLFQWIVTALCGSLFLLFFGQFAFLVIGCTIGWMMPRWYVRKKQKARIIKFNESLPDVLTTIIGSLRAGFSFPQSLQIVIEEAPSPMKEEMEAVLREMQYGGSLEEALNHLKERVPSGDLELMIQAIIIQRQVGGNLATVLEKIVQTIRDRTKIQRQVLTLTAQGRLSGMVIGLLPAILAMVIYWIEPNYMKTLFSHPIGLMMLTGGGVASTIGFIIIRKLTAIEV</sequence>
<feature type="transmembrane region" description="Helical" evidence="6">
    <location>
        <begin position="292"/>
        <end position="312"/>
    </location>
</feature>
<keyword evidence="5 6" id="KW-0472">Membrane</keyword>
<dbReference type="RefSeq" id="WP_183183741.1">
    <property type="nucleotide sequence ID" value="NZ_BMNP01000004.1"/>
</dbReference>
<dbReference type="AlphaFoldDB" id="A0A840DKK1"/>
<dbReference type="PANTHER" id="PTHR35007">
    <property type="entry name" value="INTEGRAL MEMBRANE PROTEIN-RELATED"/>
    <property type="match status" value="1"/>
</dbReference>
<comment type="caution">
    <text evidence="8">The sequence shown here is derived from an EMBL/GenBank/DDBJ whole genome shotgun (WGS) entry which is preliminary data.</text>
</comment>
<evidence type="ECO:0000313" key="8">
    <source>
        <dbReference type="EMBL" id="MBB4073380.1"/>
    </source>
</evidence>
<feature type="transmembrane region" description="Helical" evidence="6">
    <location>
        <begin position="261"/>
        <end position="280"/>
    </location>
</feature>
<feature type="transmembrane region" description="Helical" evidence="6">
    <location>
        <begin position="116"/>
        <end position="134"/>
    </location>
</feature>
<evidence type="ECO:0000259" key="7">
    <source>
        <dbReference type="Pfam" id="PF00482"/>
    </source>
</evidence>